<feature type="domain" description="PAS" evidence="4">
    <location>
        <begin position="255"/>
        <end position="325"/>
    </location>
</feature>
<dbReference type="GO" id="GO:0006355">
    <property type="term" value="P:regulation of DNA-templated transcription"/>
    <property type="evidence" value="ECO:0007669"/>
    <property type="project" value="InterPro"/>
</dbReference>
<evidence type="ECO:0000256" key="1">
    <source>
        <dbReference type="ARBA" id="ARBA00023015"/>
    </source>
</evidence>
<dbReference type="InterPro" id="IPR031803">
    <property type="entry name" value="BAT_GAF/HTH-assoc"/>
</dbReference>
<protein>
    <recommendedName>
        <fullName evidence="8">PAS domain S-box-containing protein</fullName>
    </recommendedName>
</protein>
<dbReference type="InterPro" id="IPR001610">
    <property type="entry name" value="PAC"/>
</dbReference>
<dbReference type="Pfam" id="PF01590">
    <property type="entry name" value="GAF"/>
    <property type="match status" value="1"/>
</dbReference>
<dbReference type="PANTHER" id="PTHR44757:SF2">
    <property type="entry name" value="BIOFILM ARCHITECTURE MAINTENANCE PROTEIN MBAA"/>
    <property type="match status" value="1"/>
</dbReference>
<dbReference type="SUPFAM" id="SSF55785">
    <property type="entry name" value="PYP-like sensor domain (PAS domain)"/>
    <property type="match status" value="4"/>
</dbReference>
<keyword evidence="1" id="KW-0805">Transcription regulation</keyword>
<dbReference type="Pfam" id="PF13185">
    <property type="entry name" value="GAF_2"/>
    <property type="match status" value="1"/>
</dbReference>
<dbReference type="InterPro" id="IPR000700">
    <property type="entry name" value="PAS-assoc_C"/>
</dbReference>
<proteinExistence type="predicted"/>
<dbReference type="EMBL" id="BMOU01000002">
    <property type="protein sequence ID" value="GGN90973.1"/>
    <property type="molecule type" value="Genomic_DNA"/>
</dbReference>
<dbReference type="InterPro" id="IPR052155">
    <property type="entry name" value="Biofilm_reg_signaling"/>
</dbReference>
<feature type="domain" description="PAS" evidence="4">
    <location>
        <begin position="490"/>
        <end position="560"/>
    </location>
</feature>
<evidence type="ECO:0000313" key="6">
    <source>
        <dbReference type="EMBL" id="GGN90973.1"/>
    </source>
</evidence>
<dbReference type="InterPro" id="IPR003018">
    <property type="entry name" value="GAF"/>
</dbReference>
<sequence>MDTARFWRRTTPLRPRTVAHADTNRSTADAPRYDSAGGVYNGLASLPENMTRHSLTEALRETLALFDGAGTPVTTTEAAERLGLGRRSTYDRLDRLVDRGRLDTKKVGASARVWWRPPSDDPAGEADADRVFETAPVELVAVAADGTVDRANARARRALGLDGSAGSATTALEFYDEGGDSLPPADHPIRTVLEDDATVTDRLLGHETPNGDRRWVRLTASPVAAGDSDGAVLACTDVTSLRRTQAELERHRERVEDELREVFERIDDAFFALDEEWRFTHVNDRAATLLDRSADELVDESVWDAFPEAVNSQFQTEYERAFETQESRSFEAYYPPLATWFEVTAYPSETGLSVYFRDVTDRVERERELERYETIVETVEDGIYVADDDGHFTHVNESYASMVGYDPSELVGKHVSAVVDDDGVLAEAKRLEQELATGERTQAVLEAELETADGDTFAGEATFALFETEDGYERVGVVRDVTDRTERERELELYESIVETVDDGIYAVDTDGEFVLVNEQFCELTGYEEAELLGADATTVHGEVVSATAESIADEVVSGGRGVAGFELDVQTSDGDTVPCESRFSPFPLDDGFGRCGVVRDISDRLDREDELKRRVHQQEVVTDLGQRALADRDVDALMAEATELVAETLDNEYCKVLDLDAEAEELSLREGVGWDDGLVGSATVSAVADDSQASYTLASSAPVVVEDLTTERRFSGPDLLTDHDVRSGISVIVGPQDDPWGILGTHDTARREFTDHDVNFVQSIAAILASAIARHDDEQELVRQRERLDALNNLNEVVREITEAVATQSTREEIEQTVCEHLADADSYQFAWIGEGESTSQRVVSRTEAGVDGYLDGIELSVDPDDDRIEGPTGEALRTGEVRTRQDITTAKRWADHADAHGFRASAAVPITHEDTMFGVLNVYTARSNAFEGEERVVIGQLGDIVGHAIAATQRKQALMSDEVVELEFHVPDIFETLDIGTGTCGTISLDHAIPVADDEYVVYGSATPDATESVRTITDAVPHWESVTFRENGDEFEARLSEPPVLSVVASVGGFVESAVIEDGDYRMTIRVSPTVDARQIIDVVTDAYPAAQLLKRRQRTRDSDDRLQRELTEALTDRQRTALEAAYHAGFFEWPRDASGQDVADSLGIAASTFHQHLRKAERKVLDRCLTTAIPTTA</sequence>
<feature type="domain" description="PAS" evidence="4">
    <location>
        <begin position="368"/>
        <end position="438"/>
    </location>
</feature>
<dbReference type="Pfam" id="PF15915">
    <property type="entry name" value="BAT"/>
    <property type="match status" value="1"/>
</dbReference>
<dbReference type="InterPro" id="IPR029016">
    <property type="entry name" value="GAF-like_dom_sf"/>
</dbReference>
<dbReference type="InterPro" id="IPR000014">
    <property type="entry name" value="PAS"/>
</dbReference>
<dbReference type="InterPro" id="IPR013656">
    <property type="entry name" value="PAS_4"/>
</dbReference>
<evidence type="ECO:0000259" key="5">
    <source>
        <dbReference type="PROSITE" id="PS50113"/>
    </source>
</evidence>
<comment type="caution">
    <text evidence="6">The sequence shown here is derived from an EMBL/GenBank/DDBJ whole genome shotgun (WGS) entry which is preliminary data.</text>
</comment>
<dbReference type="SMART" id="SM00091">
    <property type="entry name" value="PAS"/>
    <property type="match status" value="4"/>
</dbReference>
<evidence type="ECO:0008006" key="8">
    <source>
        <dbReference type="Google" id="ProtNLM"/>
    </source>
</evidence>
<dbReference type="SMART" id="SM00065">
    <property type="entry name" value="GAF"/>
    <property type="match status" value="2"/>
</dbReference>
<keyword evidence="7" id="KW-1185">Reference proteome</keyword>
<dbReference type="SMART" id="SM00086">
    <property type="entry name" value="PAC"/>
    <property type="match status" value="3"/>
</dbReference>
<dbReference type="InterPro" id="IPR013767">
    <property type="entry name" value="PAS_fold"/>
</dbReference>
<evidence type="ECO:0000256" key="3">
    <source>
        <dbReference type="SAM" id="Coils"/>
    </source>
</evidence>
<evidence type="ECO:0000313" key="7">
    <source>
        <dbReference type="Proteomes" id="UP000605784"/>
    </source>
</evidence>
<feature type="domain" description="PAC" evidence="5">
    <location>
        <begin position="197"/>
        <end position="250"/>
    </location>
</feature>
<dbReference type="NCBIfam" id="TIGR00229">
    <property type="entry name" value="sensory_box"/>
    <property type="match status" value="3"/>
</dbReference>
<reference evidence="6" key="1">
    <citation type="journal article" date="2014" name="Int. J. Syst. Evol. Microbiol.">
        <title>Complete genome sequence of Corynebacterium casei LMG S-19264T (=DSM 44701T), isolated from a smear-ripened cheese.</title>
        <authorList>
            <consortium name="US DOE Joint Genome Institute (JGI-PGF)"/>
            <person name="Walter F."/>
            <person name="Albersmeier A."/>
            <person name="Kalinowski J."/>
            <person name="Ruckert C."/>
        </authorList>
    </citation>
    <scope>NUCLEOTIDE SEQUENCE</scope>
    <source>
        <strain evidence="6">JCM 17820</strain>
    </source>
</reference>
<feature type="domain" description="PAC" evidence="5">
    <location>
        <begin position="443"/>
        <end position="493"/>
    </location>
</feature>
<dbReference type="Gene3D" id="3.30.450.40">
    <property type="match status" value="2"/>
</dbReference>
<dbReference type="Gene3D" id="3.30.450.20">
    <property type="entry name" value="PAS domain"/>
    <property type="match status" value="4"/>
</dbReference>
<dbReference type="Pfam" id="PF08448">
    <property type="entry name" value="PAS_4"/>
    <property type="match status" value="2"/>
</dbReference>
<feature type="coiled-coil region" evidence="3">
    <location>
        <begin position="238"/>
        <end position="265"/>
    </location>
</feature>
<dbReference type="InterPro" id="IPR035965">
    <property type="entry name" value="PAS-like_dom_sf"/>
</dbReference>
<gene>
    <name evidence="6" type="ORF">GCM10009030_13500</name>
</gene>
<dbReference type="Proteomes" id="UP000605784">
    <property type="component" value="Unassembled WGS sequence"/>
</dbReference>
<name>A0A830GK11_9EURY</name>
<evidence type="ECO:0000256" key="2">
    <source>
        <dbReference type="ARBA" id="ARBA00023163"/>
    </source>
</evidence>
<evidence type="ECO:0000259" key="4">
    <source>
        <dbReference type="PROSITE" id="PS50112"/>
    </source>
</evidence>
<keyword evidence="3" id="KW-0175">Coiled coil</keyword>
<dbReference type="PANTHER" id="PTHR44757">
    <property type="entry name" value="DIGUANYLATE CYCLASE DGCP"/>
    <property type="match status" value="1"/>
</dbReference>
<dbReference type="Pfam" id="PF13426">
    <property type="entry name" value="PAS_9"/>
    <property type="match status" value="1"/>
</dbReference>
<dbReference type="SUPFAM" id="SSF55781">
    <property type="entry name" value="GAF domain-like"/>
    <property type="match status" value="2"/>
</dbReference>
<dbReference type="Pfam" id="PF04967">
    <property type="entry name" value="HTH_10"/>
    <property type="match status" value="1"/>
</dbReference>
<organism evidence="6 7">
    <name type="scientific">Haloarcula pellucida</name>
    <dbReference type="NCBI Taxonomy" id="1427151"/>
    <lineage>
        <taxon>Archaea</taxon>
        <taxon>Methanobacteriati</taxon>
        <taxon>Methanobacteriota</taxon>
        <taxon>Stenosarchaea group</taxon>
        <taxon>Halobacteria</taxon>
        <taxon>Halobacteriales</taxon>
        <taxon>Haloarculaceae</taxon>
        <taxon>Haloarcula</taxon>
    </lineage>
</organism>
<dbReference type="AlphaFoldDB" id="A0A830GK11"/>
<dbReference type="InterPro" id="IPR007050">
    <property type="entry name" value="HTH_bacterioopsin"/>
</dbReference>
<dbReference type="CDD" id="cd00130">
    <property type="entry name" value="PAS"/>
    <property type="match status" value="3"/>
</dbReference>
<dbReference type="PROSITE" id="PS50112">
    <property type="entry name" value="PAS"/>
    <property type="match status" value="3"/>
</dbReference>
<dbReference type="Pfam" id="PF00989">
    <property type="entry name" value="PAS"/>
    <property type="match status" value="1"/>
</dbReference>
<reference evidence="6" key="2">
    <citation type="submission" date="2020-09" db="EMBL/GenBank/DDBJ databases">
        <authorList>
            <person name="Sun Q."/>
            <person name="Ohkuma M."/>
        </authorList>
    </citation>
    <scope>NUCLEOTIDE SEQUENCE</scope>
    <source>
        <strain evidence="6">JCM 17820</strain>
    </source>
</reference>
<dbReference type="PROSITE" id="PS50113">
    <property type="entry name" value="PAC"/>
    <property type="match status" value="2"/>
</dbReference>
<keyword evidence="2" id="KW-0804">Transcription</keyword>
<accession>A0A830GK11</accession>